<reference evidence="2 3" key="1">
    <citation type="submission" date="2017-04" db="EMBL/GenBank/DDBJ databases">
        <title>Whole genome sequence of Bdellovibrio bacteriovorus strain SSB218315.</title>
        <authorList>
            <person name="Oyedara O."/>
            <person name="Rodriguez-Perez M.A."/>
        </authorList>
    </citation>
    <scope>NUCLEOTIDE SEQUENCE [LARGE SCALE GENOMIC DNA]</scope>
    <source>
        <strain evidence="2 3">SSB218315</strain>
    </source>
</reference>
<evidence type="ECO:0000313" key="3">
    <source>
        <dbReference type="Proteomes" id="UP000197003"/>
    </source>
</evidence>
<accession>A0A1Z3N9P1</accession>
<dbReference type="Gene3D" id="3.10.180.10">
    <property type="entry name" value="2,3-Dihydroxybiphenyl 1,2-Dioxygenase, domain 1"/>
    <property type="match status" value="1"/>
</dbReference>
<keyword evidence="2" id="KW-0223">Dioxygenase</keyword>
<keyword evidence="2" id="KW-0560">Oxidoreductase</keyword>
<dbReference type="EMBL" id="CP020946">
    <property type="protein sequence ID" value="ASD64167.1"/>
    <property type="molecule type" value="Genomic_DNA"/>
</dbReference>
<evidence type="ECO:0000256" key="1">
    <source>
        <dbReference type="SAM" id="MobiDB-lite"/>
    </source>
</evidence>
<gene>
    <name evidence="2" type="ORF">B9G79_11615</name>
</gene>
<dbReference type="GO" id="GO:0051213">
    <property type="term" value="F:dioxygenase activity"/>
    <property type="evidence" value="ECO:0007669"/>
    <property type="project" value="UniProtKB-KW"/>
</dbReference>
<dbReference type="Proteomes" id="UP000197003">
    <property type="component" value="Chromosome"/>
</dbReference>
<organism evidence="2 3">
    <name type="scientific">Bdellovibrio bacteriovorus</name>
    <dbReference type="NCBI Taxonomy" id="959"/>
    <lineage>
        <taxon>Bacteria</taxon>
        <taxon>Pseudomonadati</taxon>
        <taxon>Bdellovibrionota</taxon>
        <taxon>Bdellovibrionia</taxon>
        <taxon>Bdellovibrionales</taxon>
        <taxon>Pseudobdellovibrionaceae</taxon>
        <taxon>Bdellovibrio</taxon>
    </lineage>
</organism>
<dbReference type="OrthoDB" id="9799428at2"/>
<feature type="region of interest" description="Disordered" evidence="1">
    <location>
        <begin position="1"/>
        <end position="38"/>
    </location>
</feature>
<protein>
    <submittedName>
        <fullName evidence="2">Glyoxalase/bleomycin resistance/dioxygenase family protein</fullName>
    </submittedName>
</protein>
<evidence type="ECO:0000313" key="2">
    <source>
        <dbReference type="EMBL" id="ASD64167.1"/>
    </source>
</evidence>
<dbReference type="InterPro" id="IPR029068">
    <property type="entry name" value="Glyas_Bleomycin-R_OHBP_Dase"/>
</dbReference>
<sequence>MAHEFQKQRISDWHRSNLGNHITDKTRDIDTQDFTPSQQRSDLHFQVDGLKTLLNELAGKGIQIEDPVVENDFGSFAWIHDPQGQRIELWEPAPWQNNLINLPEPD</sequence>
<dbReference type="SUPFAM" id="SSF54593">
    <property type="entry name" value="Glyoxalase/Bleomycin resistance protein/Dihydroxybiphenyl dioxygenase"/>
    <property type="match status" value="1"/>
</dbReference>
<name>A0A1Z3N9P1_BDEBC</name>
<dbReference type="RefSeq" id="WP_088565647.1">
    <property type="nucleotide sequence ID" value="NZ_CP020946.1"/>
</dbReference>
<feature type="compositionally biased region" description="Basic and acidic residues" evidence="1">
    <location>
        <begin position="1"/>
        <end position="15"/>
    </location>
</feature>
<dbReference type="AlphaFoldDB" id="A0A1Z3N9P1"/>
<proteinExistence type="predicted"/>